<dbReference type="EMBL" id="KV878249">
    <property type="protein sequence ID" value="OJZ81931.1"/>
    <property type="molecule type" value="Genomic_DNA"/>
</dbReference>
<organism evidence="1 2">
    <name type="scientific">Aspergillus luchuensis (strain CBS 106.47)</name>
    <dbReference type="NCBI Taxonomy" id="1137211"/>
    <lineage>
        <taxon>Eukaryota</taxon>
        <taxon>Fungi</taxon>
        <taxon>Dikarya</taxon>
        <taxon>Ascomycota</taxon>
        <taxon>Pezizomycotina</taxon>
        <taxon>Eurotiomycetes</taxon>
        <taxon>Eurotiomycetidae</taxon>
        <taxon>Eurotiales</taxon>
        <taxon>Aspergillaceae</taxon>
        <taxon>Aspergillus</taxon>
        <taxon>Aspergillus subgen. Circumdati</taxon>
    </lineage>
</organism>
<dbReference type="PANTHER" id="PTHR36091">
    <property type="entry name" value="ALTERED INHERITANCE OF MITOCHONDRIA PROTEIN 9, MITOCHONDRIAL"/>
    <property type="match status" value="1"/>
</dbReference>
<protein>
    <submittedName>
        <fullName evidence="1">Uncharacterized protein</fullName>
    </submittedName>
</protein>
<reference evidence="2" key="1">
    <citation type="journal article" date="2017" name="Genome Biol.">
        <title>Comparative genomics reveals high biological diversity and specific adaptations in the industrially and medically important fungal genus Aspergillus.</title>
        <authorList>
            <person name="de Vries R.P."/>
            <person name="Riley R."/>
            <person name="Wiebenga A."/>
            <person name="Aguilar-Osorio G."/>
            <person name="Amillis S."/>
            <person name="Uchima C.A."/>
            <person name="Anderluh G."/>
            <person name="Asadollahi M."/>
            <person name="Askin M."/>
            <person name="Barry K."/>
            <person name="Battaglia E."/>
            <person name="Bayram O."/>
            <person name="Benocci T."/>
            <person name="Braus-Stromeyer S.A."/>
            <person name="Caldana C."/>
            <person name="Canovas D."/>
            <person name="Cerqueira G.C."/>
            <person name="Chen F."/>
            <person name="Chen W."/>
            <person name="Choi C."/>
            <person name="Clum A."/>
            <person name="Dos Santos R.A."/>
            <person name="Damasio A.R."/>
            <person name="Diallinas G."/>
            <person name="Emri T."/>
            <person name="Fekete E."/>
            <person name="Flipphi M."/>
            <person name="Freyberg S."/>
            <person name="Gallo A."/>
            <person name="Gournas C."/>
            <person name="Habgood R."/>
            <person name="Hainaut M."/>
            <person name="Harispe M.L."/>
            <person name="Henrissat B."/>
            <person name="Hilden K.S."/>
            <person name="Hope R."/>
            <person name="Hossain A."/>
            <person name="Karabika E."/>
            <person name="Karaffa L."/>
            <person name="Karanyi Z."/>
            <person name="Krasevec N."/>
            <person name="Kuo A."/>
            <person name="Kusch H."/>
            <person name="LaButti K."/>
            <person name="Lagendijk E.L."/>
            <person name="Lapidus A."/>
            <person name="Levasseur A."/>
            <person name="Lindquist E."/>
            <person name="Lipzen A."/>
            <person name="Logrieco A.F."/>
            <person name="MacCabe A."/>
            <person name="Maekelae M.R."/>
            <person name="Malavazi I."/>
            <person name="Melin P."/>
            <person name="Meyer V."/>
            <person name="Mielnichuk N."/>
            <person name="Miskei M."/>
            <person name="Molnar A.P."/>
            <person name="Mule G."/>
            <person name="Ngan C.Y."/>
            <person name="Orejas M."/>
            <person name="Orosz E."/>
            <person name="Ouedraogo J.P."/>
            <person name="Overkamp K.M."/>
            <person name="Park H.-S."/>
            <person name="Perrone G."/>
            <person name="Piumi F."/>
            <person name="Punt P.J."/>
            <person name="Ram A.F."/>
            <person name="Ramon A."/>
            <person name="Rauscher S."/>
            <person name="Record E."/>
            <person name="Riano-Pachon D.M."/>
            <person name="Robert V."/>
            <person name="Roehrig J."/>
            <person name="Ruller R."/>
            <person name="Salamov A."/>
            <person name="Salih N.S."/>
            <person name="Samson R.A."/>
            <person name="Sandor E."/>
            <person name="Sanguinetti M."/>
            <person name="Schuetze T."/>
            <person name="Sepcic K."/>
            <person name="Shelest E."/>
            <person name="Sherlock G."/>
            <person name="Sophianopoulou V."/>
            <person name="Squina F.M."/>
            <person name="Sun H."/>
            <person name="Susca A."/>
            <person name="Todd R.B."/>
            <person name="Tsang A."/>
            <person name="Unkles S.E."/>
            <person name="van de Wiele N."/>
            <person name="van Rossen-Uffink D."/>
            <person name="Oliveira J.V."/>
            <person name="Vesth T.C."/>
            <person name="Visser J."/>
            <person name="Yu J.-H."/>
            <person name="Zhou M."/>
            <person name="Andersen M.R."/>
            <person name="Archer D.B."/>
            <person name="Baker S.E."/>
            <person name="Benoit I."/>
            <person name="Brakhage A.A."/>
            <person name="Braus G.H."/>
            <person name="Fischer R."/>
            <person name="Frisvad J.C."/>
            <person name="Goldman G.H."/>
            <person name="Houbraken J."/>
            <person name="Oakley B."/>
            <person name="Pocsi I."/>
            <person name="Scazzocchio C."/>
            <person name="Seiboth B."/>
            <person name="vanKuyk P.A."/>
            <person name="Wortman J."/>
            <person name="Dyer P.S."/>
            <person name="Grigoriev I.V."/>
        </authorList>
    </citation>
    <scope>NUCLEOTIDE SEQUENCE [LARGE SCALE GENOMIC DNA]</scope>
    <source>
        <strain evidence="2">CBS 106.47</strain>
    </source>
</reference>
<dbReference type="InterPro" id="IPR011009">
    <property type="entry name" value="Kinase-like_dom_sf"/>
</dbReference>
<dbReference type="AlphaFoldDB" id="A0A1M3T5B0"/>
<dbReference type="OrthoDB" id="2968323at2759"/>
<dbReference type="SUPFAM" id="SSF56112">
    <property type="entry name" value="Protein kinase-like (PK-like)"/>
    <property type="match status" value="1"/>
</dbReference>
<name>A0A1M3T5B0_ASPLC</name>
<dbReference type="VEuPathDB" id="FungiDB:ASPFODRAFT_144692"/>
<dbReference type="GO" id="GO:0005739">
    <property type="term" value="C:mitochondrion"/>
    <property type="evidence" value="ECO:0007669"/>
    <property type="project" value="TreeGrafter"/>
</dbReference>
<dbReference type="PANTHER" id="PTHR36091:SF2">
    <property type="entry name" value="AMINOGLYCOSIDE PHOSPHOTRANSFERASE DOMAIN-CONTAINING PROTEIN"/>
    <property type="match status" value="1"/>
</dbReference>
<evidence type="ECO:0000313" key="2">
    <source>
        <dbReference type="Proteomes" id="UP000184063"/>
    </source>
</evidence>
<sequence length="550" mass="62646">MRIFSPPSKAIRSTLPKWPKRIISASLPSRHYSHQHHPQPPLSNIIGNPKDFFRYTSGRWLWDEKQQLQERYREFDILELQKIAIQASSSQSCLSMAKIGEGSYNKSFKLIMDNGKAVVARIPNPNAGPAYLTTASEVATMDFLRSILHIPVPKVLAWRSAVDSTNSVGAEYIVMEHAPGSNLADVWTEMDLEHKVQTTEDLVSIQQKLLSLRFSVHGCLFYKSDAPPGSQPAIIVGDNHPHEIRRNIYEKTSIGPVVDTAFWSNGRESMDIDRGPWTSALDYIQALANREASWIAKHAKPRSPNDPLFTSHCQNSPAKHLSLLQKYLTVSPHLVPQDKGITGSFLWHTDLRTPNIFVDDTGHITSIIDWQSTWTGPLFLEGRHPQFLDYNGEIILKPPKNFKHLDKDTQRDLREQISKSILLYLYEKNTAKNNPLLDNVLRYPNGKILTHPIHFVGNTWDGDILPLRESLIRIQKNWTSLKDTTEECPITFTPSEIHQHHQDSEGWNEVQDFWDAMSGILSRDGWTSHETYDQAVSIYSQLLAIERKSS</sequence>
<accession>A0A1M3T5B0</accession>
<evidence type="ECO:0000313" key="1">
    <source>
        <dbReference type="EMBL" id="OJZ81931.1"/>
    </source>
</evidence>
<gene>
    <name evidence="1" type="ORF">ASPFODRAFT_144692</name>
</gene>
<dbReference type="Proteomes" id="UP000184063">
    <property type="component" value="Unassembled WGS sequence"/>
</dbReference>
<proteinExistence type="predicted"/>
<dbReference type="InterPro" id="IPR051035">
    <property type="entry name" value="Mito_inheritance_9"/>
</dbReference>